<dbReference type="Proteomes" id="UP000572051">
    <property type="component" value="Unassembled WGS sequence"/>
</dbReference>
<dbReference type="RefSeq" id="WP_246407763.1">
    <property type="nucleotide sequence ID" value="NZ_JACCFS010000001.1"/>
</dbReference>
<accession>A0A7Z0EN12</accession>
<evidence type="ECO:0000313" key="2">
    <source>
        <dbReference type="EMBL" id="NYJ35066.1"/>
    </source>
</evidence>
<feature type="region of interest" description="Disordered" evidence="1">
    <location>
        <begin position="172"/>
        <end position="194"/>
    </location>
</feature>
<organism evidence="2 3">
    <name type="scientific">Nocardiopsis aegyptia</name>
    <dbReference type="NCBI Taxonomy" id="220378"/>
    <lineage>
        <taxon>Bacteria</taxon>
        <taxon>Bacillati</taxon>
        <taxon>Actinomycetota</taxon>
        <taxon>Actinomycetes</taxon>
        <taxon>Streptosporangiales</taxon>
        <taxon>Nocardiopsidaceae</taxon>
        <taxon>Nocardiopsis</taxon>
    </lineage>
</organism>
<keyword evidence="3" id="KW-1185">Reference proteome</keyword>
<protein>
    <submittedName>
        <fullName evidence="2">Uncharacterized protein</fullName>
    </submittedName>
</protein>
<dbReference type="AlphaFoldDB" id="A0A7Z0EN12"/>
<sequence>MHEHGVPPPQGPPPPHQPGRPVPSPGAPQGGPPPGSPPVHRPPAEKGSGGRTLAWIGCGCATLLLLALTGAGVGGAYYFGWFGPEDVYSAPRDPCELLDVEAASEIAGNGDHLEVYEADHSHAYGGEGLECVVFPGHGATAGHEVNLRTTVFTSQVDGIRKENGIEAATDHYYSSRPESDGSESPTCPDGRLPLSGTLSGSGHALYRLDNLVVEVEVLSADAEVEETLDEAGRAQAAVDLLCDAVSRVE</sequence>
<comment type="caution">
    <text evidence="2">The sequence shown here is derived from an EMBL/GenBank/DDBJ whole genome shotgun (WGS) entry which is preliminary data.</text>
</comment>
<evidence type="ECO:0000256" key="1">
    <source>
        <dbReference type="SAM" id="MobiDB-lite"/>
    </source>
</evidence>
<evidence type="ECO:0000313" key="3">
    <source>
        <dbReference type="Proteomes" id="UP000572051"/>
    </source>
</evidence>
<dbReference type="EMBL" id="JACCFS010000001">
    <property type="protein sequence ID" value="NYJ35066.1"/>
    <property type="molecule type" value="Genomic_DNA"/>
</dbReference>
<feature type="compositionally biased region" description="Pro residues" evidence="1">
    <location>
        <begin position="1"/>
        <end position="41"/>
    </location>
</feature>
<feature type="region of interest" description="Disordered" evidence="1">
    <location>
        <begin position="1"/>
        <end position="48"/>
    </location>
</feature>
<name>A0A7Z0EN12_9ACTN</name>
<reference evidence="2 3" key="1">
    <citation type="submission" date="2020-07" db="EMBL/GenBank/DDBJ databases">
        <title>Sequencing the genomes of 1000 actinobacteria strains.</title>
        <authorList>
            <person name="Klenk H.-P."/>
        </authorList>
    </citation>
    <scope>NUCLEOTIDE SEQUENCE [LARGE SCALE GENOMIC DNA]</scope>
    <source>
        <strain evidence="2 3">DSM 44442</strain>
    </source>
</reference>
<proteinExistence type="predicted"/>
<gene>
    <name evidence="2" type="ORF">HNR10_002947</name>
</gene>